<proteinExistence type="predicted"/>
<comment type="subcellular location">
    <subcellularLocation>
        <location evidence="1">Cell membrane</location>
        <topology evidence="1">Multi-pass membrane protein</topology>
    </subcellularLocation>
</comment>
<feature type="transmembrane region" description="Helical" evidence="6">
    <location>
        <begin position="152"/>
        <end position="172"/>
    </location>
</feature>
<keyword evidence="8" id="KW-1185">Reference proteome</keyword>
<keyword evidence="3 6" id="KW-0812">Transmembrane</keyword>
<feature type="transmembrane region" description="Helical" evidence="6">
    <location>
        <begin position="12"/>
        <end position="38"/>
    </location>
</feature>
<evidence type="ECO:0000313" key="8">
    <source>
        <dbReference type="Proteomes" id="UP000271031"/>
    </source>
</evidence>
<dbReference type="InterPro" id="IPR002293">
    <property type="entry name" value="AA/rel_permease1"/>
</dbReference>
<feature type="transmembrane region" description="Helical" evidence="6">
    <location>
        <begin position="355"/>
        <end position="376"/>
    </location>
</feature>
<reference evidence="7 8" key="1">
    <citation type="submission" date="2018-10" db="EMBL/GenBank/DDBJ databases">
        <title>Phylogenomics of Brevibacillus.</title>
        <authorList>
            <person name="Dunlap C."/>
        </authorList>
    </citation>
    <scope>NUCLEOTIDE SEQUENCE [LARGE SCALE GENOMIC DNA]</scope>
    <source>
        <strain evidence="7 8">JCM 15716</strain>
    </source>
</reference>
<dbReference type="PANTHER" id="PTHR42770">
    <property type="entry name" value="AMINO ACID TRANSPORTER-RELATED"/>
    <property type="match status" value="1"/>
</dbReference>
<evidence type="ECO:0000256" key="4">
    <source>
        <dbReference type="ARBA" id="ARBA00022989"/>
    </source>
</evidence>
<dbReference type="InterPro" id="IPR050367">
    <property type="entry name" value="APC_superfamily"/>
</dbReference>
<dbReference type="Gene3D" id="1.20.1740.10">
    <property type="entry name" value="Amino acid/polyamine transporter I"/>
    <property type="match status" value="1"/>
</dbReference>
<evidence type="ECO:0000256" key="6">
    <source>
        <dbReference type="SAM" id="Phobius"/>
    </source>
</evidence>
<name>A0A3M8DQS9_9BACL</name>
<dbReference type="RefSeq" id="WP_122918055.1">
    <property type="nucleotide sequence ID" value="NZ_RHHQ01000008.1"/>
</dbReference>
<dbReference type="EMBL" id="RHHQ01000008">
    <property type="protein sequence ID" value="RNB89801.1"/>
    <property type="molecule type" value="Genomic_DNA"/>
</dbReference>
<evidence type="ECO:0000256" key="1">
    <source>
        <dbReference type="ARBA" id="ARBA00004651"/>
    </source>
</evidence>
<feature type="transmembrane region" description="Helical" evidence="6">
    <location>
        <begin position="332"/>
        <end position="349"/>
    </location>
</feature>
<evidence type="ECO:0000256" key="5">
    <source>
        <dbReference type="ARBA" id="ARBA00023136"/>
    </source>
</evidence>
<sequence length="454" mass="49202">MNSENTTLQRRFTLWPLIFFGLAAISPGTVLTTFGIAAQTSHGMVPASYLIALAGLLFTAYSYGRMVKVYPAAGSAYTYTQKALSPHLGFIVGWGLLSDYLFMPMVNYLIFGIFLSARFPSIPFYVWTLALIILVTFINIRGVKLATSVNMITSIYGVLTVIFFTILSFKSALSGVGTVQAITLLPFFNPDVSLSIVVAGASLLCFSFLGFDSIATLTEETVDAKNTIPKAMMIVVLLVGVLFVLVSYAMQIAHPDYLSFKNPDSAALEIAASVGGDLFVAFVLGKTVMGTLGSGSAAHMGASRLLYAMGRDRVLPKKVFGYLHPTYKTPTINILLVSAFSLLALFMDLGTVASFINFGALLAFCLVNVSVIAHYFVKERKRSFGGTVRYLLLPLIGAAFNIWLITGLDKHSLMLGLIWGALGIIYLLYLTKGFKKRPPEMVFDEDAGEEAKAG</sequence>
<dbReference type="Pfam" id="PF13520">
    <property type="entry name" value="AA_permease_2"/>
    <property type="match status" value="1"/>
</dbReference>
<feature type="transmembrane region" description="Helical" evidence="6">
    <location>
        <begin position="84"/>
        <end position="102"/>
    </location>
</feature>
<dbReference type="GO" id="GO:0005886">
    <property type="term" value="C:plasma membrane"/>
    <property type="evidence" value="ECO:0007669"/>
    <property type="project" value="UniProtKB-SubCell"/>
</dbReference>
<feature type="transmembrane region" description="Helical" evidence="6">
    <location>
        <begin position="192"/>
        <end position="211"/>
    </location>
</feature>
<comment type="caution">
    <text evidence="7">The sequence shown here is derived from an EMBL/GenBank/DDBJ whole genome shotgun (WGS) entry which is preliminary data.</text>
</comment>
<protein>
    <submittedName>
        <fullName evidence="7">APC family permease</fullName>
    </submittedName>
</protein>
<gene>
    <name evidence="7" type="ORF">EDM56_11595</name>
</gene>
<accession>A0A3M8DQS9</accession>
<keyword evidence="5 6" id="KW-0472">Membrane</keyword>
<dbReference type="PIRSF" id="PIRSF006060">
    <property type="entry name" value="AA_transporter"/>
    <property type="match status" value="1"/>
</dbReference>
<dbReference type="Proteomes" id="UP000271031">
    <property type="component" value="Unassembled WGS sequence"/>
</dbReference>
<keyword evidence="4 6" id="KW-1133">Transmembrane helix</keyword>
<feature type="transmembrane region" description="Helical" evidence="6">
    <location>
        <begin position="231"/>
        <end position="253"/>
    </location>
</feature>
<feature type="transmembrane region" description="Helical" evidence="6">
    <location>
        <begin position="44"/>
        <end position="63"/>
    </location>
</feature>
<feature type="transmembrane region" description="Helical" evidence="6">
    <location>
        <begin position="388"/>
        <end position="406"/>
    </location>
</feature>
<evidence type="ECO:0000256" key="2">
    <source>
        <dbReference type="ARBA" id="ARBA00022475"/>
    </source>
</evidence>
<evidence type="ECO:0000313" key="7">
    <source>
        <dbReference type="EMBL" id="RNB89801.1"/>
    </source>
</evidence>
<dbReference type="PANTHER" id="PTHR42770:SF8">
    <property type="entry name" value="PUTRESCINE IMPORTER PUUP"/>
    <property type="match status" value="1"/>
</dbReference>
<organism evidence="7 8">
    <name type="scientific">Brevibacillus fluminis</name>
    <dbReference type="NCBI Taxonomy" id="511487"/>
    <lineage>
        <taxon>Bacteria</taxon>
        <taxon>Bacillati</taxon>
        <taxon>Bacillota</taxon>
        <taxon>Bacilli</taxon>
        <taxon>Bacillales</taxon>
        <taxon>Paenibacillaceae</taxon>
        <taxon>Brevibacillus</taxon>
    </lineage>
</organism>
<feature type="transmembrane region" description="Helical" evidence="6">
    <location>
        <begin position="412"/>
        <end position="431"/>
    </location>
</feature>
<dbReference type="AlphaFoldDB" id="A0A3M8DQS9"/>
<keyword evidence="2" id="KW-1003">Cell membrane</keyword>
<dbReference type="GO" id="GO:0022857">
    <property type="term" value="F:transmembrane transporter activity"/>
    <property type="evidence" value="ECO:0007669"/>
    <property type="project" value="InterPro"/>
</dbReference>
<dbReference type="OrthoDB" id="9762947at2"/>
<feature type="transmembrane region" description="Helical" evidence="6">
    <location>
        <begin position="122"/>
        <end position="140"/>
    </location>
</feature>
<evidence type="ECO:0000256" key="3">
    <source>
        <dbReference type="ARBA" id="ARBA00022692"/>
    </source>
</evidence>